<dbReference type="FunFam" id="1.25.40.10:FF:000031">
    <property type="entry name" value="Pentatricopeptide repeat-containing protein mitochondrial"/>
    <property type="match status" value="2"/>
</dbReference>
<keyword evidence="2" id="KW-0677">Repeat</keyword>
<sequence>MFETAGQSQIHLIFALVGLPTHPSIPPPPAPANPPPPDASTAHLIRRHPPLISLLLHGIPRCCSPARWRSRPLPIEPAPFSSRSVASRAHHHKRLDRRRRSSGGDARRPGAAEPMSTRSTTSSVLNFLRHVSFPPDPRLLPSALKSCSALRLARALHAAAAVAGVSRDAFVASSLLHAYLRFGATADARSVLDGMPHRTVVGWSALIAAHASHGDAEGAWGLLERMRSDGVEPNVITWNGLVSGLNRSGRARDAVLALVRMHGEGFLPDATGVSCALSAVGDVGDVAVGEQLHGYVVKAGCRLDACVATALIDMYGKCGRADEIVRVFDESSHMDVASCNALVAGLSRNAQVSEALRLFREFVGRGIELNVVSWTSIVACCVQNGRDLEAVDLFREMQSEGIEPNSVTIPCVLPAFANIAALMHGRSAHCFSLRKGFHHDIYVGSALVDMYAKCGRVRDARMIFEAMPYRNVVSWNAMIGGYAMHGEAENAVRLFRSMQSSKEKPDLVTFTCVLGACSQAGWTEEGRRFSAHRASICGSASAHPSAPDSASAPRPLHCSADHRQVATLPMTLSCRQGSRRHRDSSPSMRDVTRFHLFVRRRRLRGPPQESRTAAVDRDEEGQAIIEIVARVGTPAEKGTGHSKLVRHYDSEASWNNLLPHDEAIFGYVIEARETKSSSHLLHKVKELVCFTFIAPIDMILICGRVRDARMIFEAMPSRNVVSWNAMIGGYAMHGDAENAVQLFRSMQSSEEKPDLVTFTCVLGACGQSGWTEEGRRYFNEELLSKNKYLRLGSDNDSDFFSR</sequence>
<dbReference type="PANTHER" id="PTHR47926:SF386">
    <property type="entry name" value="PENTATRICOPEPTIDE REPEAT-CONTAINING PROTEIN"/>
    <property type="match status" value="1"/>
</dbReference>
<feature type="repeat" description="PPR" evidence="4">
    <location>
        <begin position="199"/>
        <end position="233"/>
    </location>
</feature>
<keyword evidence="7" id="KW-1185">Reference proteome</keyword>
<dbReference type="GO" id="GO:0009451">
    <property type="term" value="P:RNA modification"/>
    <property type="evidence" value="ECO:0007669"/>
    <property type="project" value="InterPro"/>
</dbReference>
<feature type="repeat" description="PPR" evidence="4">
    <location>
        <begin position="335"/>
        <end position="369"/>
    </location>
</feature>
<dbReference type="PROSITE" id="PS51375">
    <property type="entry name" value="PPR"/>
    <property type="match status" value="6"/>
</dbReference>
<dbReference type="EnsemblPlants" id="ONIVA05G14510.1">
    <property type="protein sequence ID" value="ONIVA05G14510.1"/>
    <property type="gene ID" value="ONIVA05G14510"/>
</dbReference>
<protein>
    <recommendedName>
        <fullName evidence="8">Pentatricopeptide repeat-containing protein</fullName>
    </recommendedName>
</protein>
<feature type="compositionally biased region" description="Pro residues" evidence="5">
    <location>
        <begin position="24"/>
        <end position="38"/>
    </location>
</feature>
<dbReference type="eggNOG" id="KOG4197">
    <property type="taxonomic scope" value="Eukaryota"/>
</dbReference>
<feature type="region of interest" description="Disordered" evidence="5">
    <location>
        <begin position="79"/>
        <end position="120"/>
    </location>
</feature>
<dbReference type="PANTHER" id="PTHR47926">
    <property type="entry name" value="PENTATRICOPEPTIDE REPEAT-CONTAINING PROTEIN"/>
    <property type="match status" value="1"/>
</dbReference>
<reference evidence="6" key="1">
    <citation type="submission" date="2015-04" db="UniProtKB">
        <authorList>
            <consortium name="EnsemblPlants"/>
        </authorList>
    </citation>
    <scope>IDENTIFICATION</scope>
    <source>
        <strain evidence="6">SL10</strain>
    </source>
</reference>
<evidence type="ECO:0000313" key="6">
    <source>
        <dbReference type="EnsemblPlants" id="ONIVA05G14510.1"/>
    </source>
</evidence>
<keyword evidence="3" id="KW-0809">Transit peptide</keyword>
<reference evidence="6" key="2">
    <citation type="submission" date="2018-04" db="EMBL/GenBank/DDBJ databases">
        <title>OnivRS2 (Oryza nivara Reference Sequence Version 2).</title>
        <authorList>
            <person name="Zhang J."/>
            <person name="Kudrna D."/>
            <person name="Lee S."/>
            <person name="Talag J."/>
            <person name="Rajasekar S."/>
            <person name="Welchert J."/>
            <person name="Hsing Y.-I."/>
            <person name="Wing R.A."/>
        </authorList>
    </citation>
    <scope>NUCLEOTIDE SEQUENCE [LARGE SCALE GENOMIC DNA]</scope>
    <source>
        <strain evidence="6">SL10</strain>
    </source>
</reference>
<dbReference type="InterPro" id="IPR002885">
    <property type="entry name" value="PPR_rpt"/>
</dbReference>
<feature type="repeat" description="PPR" evidence="4">
    <location>
        <begin position="234"/>
        <end position="268"/>
    </location>
</feature>
<evidence type="ECO:0000256" key="3">
    <source>
        <dbReference type="ARBA" id="ARBA00022946"/>
    </source>
</evidence>
<dbReference type="Gene3D" id="1.25.40.10">
    <property type="entry name" value="Tetratricopeptide repeat domain"/>
    <property type="match status" value="4"/>
</dbReference>
<dbReference type="OMA" id="DSCVWGA"/>
<feature type="repeat" description="PPR" evidence="4">
    <location>
        <begin position="471"/>
        <end position="505"/>
    </location>
</feature>
<evidence type="ECO:0000313" key="7">
    <source>
        <dbReference type="Proteomes" id="UP000006591"/>
    </source>
</evidence>
<feature type="repeat" description="PPR" evidence="4">
    <location>
        <begin position="719"/>
        <end position="753"/>
    </location>
</feature>
<dbReference type="Gramene" id="ONIVA05G14510.1">
    <property type="protein sequence ID" value="ONIVA05G14510.1"/>
    <property type="gene ID" value="ONIVA05G14510"/>
</dbReference>
<comment type="similarity">
    <text evidence="1">Belongs to the PPR family. PCMP-H subfamily.</text>
</comment>
<evidence type="ECO:0000256" key="5">
    <source>
        <dbReference type="SAM" id="MobiDB-lite"/>
    </source>
</evidence>
<dbReference type="AlphaFoldDB" id="A0A0E0HDI3"/>
<feature type="repeat" description="PPR" evidence="4">
    <location>
        <begin position="370"/>
        <end position="404"/>
    </location>
</feature>
<evidence type="ECO:0000256" key="4">
    <source>
        <dbReference type="PROSITE-ProRule" id="PRU00708"/>
    </source>
</evidence>
<feature type="region of interest" description="Disordered" evidence="5">
    <location>
        <begin position="24"/>
        <end position="43"/>
    </location>
</feature>
<dbReference type="Pfam" id="PF13041">
    <property type="entry name" value="PPR_2"/>
    <property type="match status" value="4"/>
</dbReference>
<dbReference type="STRING" id="4536.A0A0E0HDI3"/>
<dbReference type="Proteomes" id="UP000006591">
    <property type="component" value="Chromosome 5"/>
</dbReference>
<dbReference type="InterPro" id="IPR046960">
    <property type="entry name" value="PPR_At4g14850-like_plant"/>
</dbReference>
<feature type="compositionally biased region" description="Basic residues" evidence="5">
    <location>
        <begin position="88"/>
        <end position="101"/>
    </location>
</feature>
<evidence type="ECO:0000256" key="2">
    <source>
        <dbReference type="ARBA" id="ARBA00022737"/>
    </source>
</evidence>
<dbReference type="Pfam" id="PF01535">
    <property type="entry name" value="PPR"/>
    <property type="match status" value="2"/>
</dbReference>
<accession>A0A0E0HDI3</accession>
<dbReference type="NCBIfam" id="TIGR00756">
    <property type="entry name" value="PPR"/>
    <property type="match status" value="6"/>
</dbReference>
<dbReference type="InterPro" id="IPR011990">
    <property type="entry name" value="TPR-like_helical_dom_sf"/>
</dbReference>
<dbReference type="HOGENOM" id="CLU_019075_0_0_1"/>
<evidence type="ECO:0008006" key="8">
    <source>
        <dbReference type="Google" id="ProtNLM"/>
    </source>
</evidence>
<evidence type="ECO:0000256" key="1">
    <source>
        <dbReference type="ARBA" id="ARBA00006643"/>
    </source>
</evidence>
<proteinExistence type="inferred from homology"/>
<dbReference type="FunFam" id="1.25.40.10:FF:000598">
    <property type="entry name" value="pentatricopeptide repeat-containing protein At1g20230 isoform X2"/>
    <property type="match status" value="1"/>
</dbReference>
<name>A0A0E0HDI3_ORYNI</name>
<organism evidence="6">
    <name type="scientific">Oryza nivara</name>
    <name type="common">Indian wild rice</name>
    <name type="synonym">Oryza sativa f. spontanea</name>
    <dbReference type="NCBI Taxonomy" id="4536"/>
    <lineage>
        <taxon>Eukaryota</taxon>
        <taxon>Viridiplantae</taxon>
        <taxon>Streptophyta</taxon>
        <taxon>Embryophyta</taxon>
        <taxon>Tracheophyta</taxon>
        <taxon>Spermatophyta</taxon>
        <taxon>Magnoliopsida</taxon>
        <taxon>Liliopsida</taxon>
        <taxon>Poales</taxon>
        <taxon>Poaceae</taxon>
        <taxon>BOP clade</taxon>
        <taxon>Oryzoideae</taxon>
        <taxon>Oryzeae</taxon>
        <taxon>Oryzinae</taxon>
        <taxon>Oryza</taxon>
    </lineage>
</organism>
<dbReference type="GO" id="GO:0003723">
    <property type="term" value="F:RNA binding"/>
    <property type="evidence" value="ECO:0007669"/>
    <property type="project" value="InterPro"/>
</dbReference>